<dbReference type="Pfam" id="PF20056">
    <property type="entry name" value="DUF6455"/>
    <property type="match status" value="1"/>
</dbReference>
<dbReference type="InterPro" id="IPR045601">
    <property type="entry name" value="DUF6455"/>
</dbReference>
<feature type="domain" description="DUF6455" evidence="1">
    <location>
        <begin position="1"/>
        <end position="82"/>
    </location>
</feature>
<evidence type="ECO:0000313" key="2">
    <source>
        <dbReference type="EMBL" id="MBA4610704.1"/>
    </source>
</evidence>
<sequence length="87" mass="9397">MGILQRMDERATLMGRMMRTVGADEGMSADMGLGLALHSAAQKCLGCDRPEECAGWLDAHQNTGADHAPDYCPNANLFADWSGQRAK</sequence>
<dbReference type="EMBL" id="JACEON010000002">
    <property type="protein sequence ID" value="MBA4610704.1"/>
    <property type="molecule type" value="Genomic_DNA"/>
</dbReference>
<reference evidence="2 3" key="1">
    <citation type="submission" date="2020-07" db="EMBL/GenBank/DDBJ databases">
        <authorList>
            <person name="Li M."/>
        </authorList>
    </citation>
    <scope>NUCLEOTIDE SEQUENCE [LARGE SCALE GENOMIC DNA]</scope>
    <source>
        <strain evidence="2 3">DSM 23284</strain>
    </source>
</reference>
<comment type="caution">
    <text evidence="2">The sequence shown here is derived from an EMBL/GenBank/DDBJ whole genome shotgun (WGS) entry which is preliminary data.</text>
</comment>
<accession>A0A838XUG6</accession>
<dbReference type="Proteomes" id="UP000559404">
    <property type="component" value="Unassembled WGS sequence"/>
</dbReference>
<keyword evidence="3" id="KW-1185">Reference proteome</keyword>
<organism evidence="2 3">
    <name type="scientific">Stappia taiwanensis</name>
    <dbReference type="NCBI Taxonomy" id="992267"/>
    <lineage>
        <taxon>Bacteria</taxon>
        <taxon>Pseudomonadati</taxon>
        <taxon>Pseudomonadota</taxon>
        <taxon>Alphaproteobacteria</taxon>
        <taxon>Hyphomicrobiales</taxon>
        <taxon>Stappiaceae</taxon>
        <taxon>Stappia</taxon>
    </lineage>
</organism>
<protein>
    <recommendedName>
        <fullName evidence="1">DUF6455 domain-containing protein</fullName>
    </recommendedName>
</protein>
<reference evidence="2 3" key="2">
    <citation type="submission" date="2020-08" db="EMBL/GenBank/DDBJ databases">
        <title>Stappia taiwanensis sp. nov., isolated from a coastal thermal spring.</title>
        <authorList>
            <person name="Kampfer P."/>
        </authorList>
    </citation>
    <scope>NUCLEOTIDE SEQUENCE [LARGE SCALE GENOMIC DNA]</scope>
    <source>
        <strain evidence="2 3">DSM 23284</strain>
    </source>
</reference>
<evidence type="ECO:0000313" key="3">
    <source>
        <dbReference type="Proteomes" id="UP000559404"/>
    </source>
</evidence>
<proteinExistence type="predicted"/>
<name>A0A838XUG6_9HYPH</name>
<evidence type="ECO:0000259" key="1">
    <source>
        <dbReference type="Pfam" id="PF20056"/>
    </source>
</evidence>
<dbReference type="RefSeq" id="WP_181758884.1">
    <property type="nucleotide sequence ID" value="NZ_BMCR01000002.1"/>
</dbReference>
<gene>
    <name evidence="2" type="ORF">H1W37_03500</name>
</gene>
<dbReference type="AlphaFoldDB" id="A0A838XUG6"/>